<reference evidence="3 4" key="1">
    <citation type="submission" date="2020-08" db="EMBL/GenBank/DDBJ databases">
        <title>Genome public.</title>
        <authorList>
            <person name="Liu C."/>
            <person name="Sun Q."/>
        </authorList>
    </citation>
    <scope>NUCLEOTIDE SEQUENCE [LARGE SCALE GENOMIC DNA]</scope>
    <source>
        <strain evidence="3 4">NSJ-36</strain>
    </source>
</reference>
<organism evidence="3 4">
    <name type="scientific">Dorea hominis</name>
    <dbReference type="NCBI Taxonomy" id="2763040"/>
    <lineage>
        <taxon>Bacteria</taxon>
        <taxon>Bacillati</taxon>
        <taxon>Bacillota</taxon>
        <taxon>Clostridia</taxon>
        <taxon>Lachnospirales</taxon>
        <taxon>Lachnospiraceae</taxon>
        <taxon>Dorea</taxon>
    </lineage>
</organism>
<evidence type="ECO:0000256" key="1">
    <source>
        <dbReference type="SAM" id="Phobius"/>
    </source>
</evidence>
<gene>
    <name evidence="3" type="ORF">H8S07_11300</name>
</gene>
<dbReference type="InterPro" id="IPR025874">
    <property type="entry name" value="DZR"/>
</dbReference>
<evidence type="ECO:0000313" key="3">
    <source>
        <dbReference type="EMBL" id="MBC5665839.1"/>
    </source>
</evidence>
<proteinExistence type="predicted"/>
<dbReference type="Pfam" id="PF12773">
    <property type="entry name" value="DZR"/>
    <property type="match status" value="1"/>
</dbReference>
<keyword evidence="4" id="KW-1185">Reference proteome</keyword>
<comment type="caution">
    <text evidence="3">The sequence shown here is derived from an EMBL/GenBank/DDBJ whole genome shotgun (WGS) entry which is preliminary data.</text>
</comment>
<accession>A0ABR7EYL7</accession>
<dbReference type="RefSeq" id="WP_186856034.1">
    <property type="nucleotide sequence ID" value="NZ_JACOOY010000015.1"/>
</dbReference>
<evidence type="ECO:0000313" key="4">
    <source>
        <dbReference type="Proteomes" id="UP000647235"/>
    </source>
</evidence>
<sequence>MAMTTCPNCGEPISEKAKKCVHCGTVLIEEEKKICPDCGAELKEGADTCPKCGCPIEPERGGEISPQQVEVTGVKITQKSKKMIIIAIIAVIAVAIIAAVGVQTHKKNEAAKAAAQAKKLSKEYGENLNTAAYSMLSGASDAETCGNLVKQVWNNAIYEKSDSETNKFTKPKGYFVSDFNDALENLYADSDFNSQIDEINDNKDLVNSLMKELKNPPKEYKEVYASLSKMYDAYISLTNLATDPTGSLQTFSQNFNDADSNTVNCYNALKVYLEDE</sequence>
<protein>
    <submittedName>
        <fullName evidence="3">Zinc ribbon domain-containing protein</fullName>
    </submittedName>
</protein>
<name>A0ABR7EYL7_9FIRM</name>
<dbReference type="EMBL" id="JACOOY010000015">
    <property type="protein sequence ID" value="MBC5665839.1"/>
    <property type="molecule type" value="Genomic_DNA"/>
</dbReference>
<keyword evidence="1" id="KW-1133">Transmembrane helix</keyword>
<keyword evidence="1" id="KW-0812">Transmembrane</keyword>
<feature type="transmembrane region" description="Helical" evidence="1">
    <location>
        <begin position="83"/>
        <end position="102"/>
    </location>
</feature>
<feature type="domain" description="DZANK-type" evidence="2">
    <location>
        <begin position="6"/>
        <end position="53"/>
    </location>
</feature>
<evidence type="ECO:0000259" key="2">
    <source>
        <dbReference type="Pfam" id="PF12773"/>
    </source>
</evidence>
<keyword evidence="1" id="KW-0472">Membrane</keyword>
<dbReference type="Proteomes" id="UP000647235">
    <property type="component" value="Unassembled WGS sequence"/>
</dbReference>